<keyword evidence="3" id="KW-1185">Reference proteome</keyword>
<evidence type="ECO:0000256" key="1">
    <source>
        <dbReference type="SAM" id="MobiDB-lite"/>
    </source>
</evidence>
<reference evidence="3" key="1">
    <citation type="journal article" date="2023" name="Commun. Biol.">
        <title>Genome analysis of Parmales, the sister group of diatoms, reveals the evolutionary specialization of diatoms from phago-mixotrophs to photoautotrophs.</title>
        <authorList>
            <person name="Ban H."/>
            <person name="Sato S."/>
            <person name="Yoshikawa S."/>
            <person name="Yamada K."/>
            <person name="Nakamura Y."/>
            <person name="Ichinomiya M."/>
            <person name="Sato N."/>
            <person name="Blanc-Mathieu R."/>
            <person name="Endo H."/>
            <person name="Kuwata A."/>
            <person name="Ogata H."/>
        </authorList>
    </citation>
    <scope>NUCLEOTIDE SEQUENCE [LARGE SCALE GENOMIC DNA]</scope>
</reference>
<accession>A0A9W7GKS4</accession>
<sequence>MAMVKRKPKYTKAVAEKAKIVIKKPELEFKFKVKDRVEARFHGWKPCGTDMHQVLTMFSGEIVKAYARSGKKSYEIHFDDGTKDSRVMEEHIRLEGEGEGGGFSSPKRKRIKKGGRGVLGAISRR</sequence>
<proteinExistence type="predicted"/>
<comment type="caution">
    <text evidence="2">The sequence shown here is derived from an EMBL/GenBank/DDBJ whole genome shotgun (WGS) entry which is preliminary data.</text>
</comment>
<dbReference type="Gene3D" id="2.30.30.140">
    <property type="match status" value="1"/>
</dbReference>
<feature type="region of interest" description="Disordered" evidence="1">
    <location>
        <begin position="94"/>
        <end position="125"/>
    </location>
</feature>
<evidence type="ECO:0000313" key="3">
    <source>
        <dbReference type="Proteomes" id="UP001165065"/>
    </source>
</evidence>
<dbReference type="Proteomes" id="UP001165065">
    <property type="component" value="Unassembled WGS sequence"/>
</dbReference>
<protein>
    <submittedName>
        <fullName evidence="2">Uncharacterized protein</fullName>
    </submittedName>
</protein>
<name>A0A9W7GKS4_9STRA</name>
<organism evidence="2 3">
    <name type="scientific">Triparma columacea</name>
    <dbReference type="NCBI Taxonomy" id="722753"/>
    <lineage>
        <taxon>Eukaryota</taxon>
        <taxon>Sar</taxon>
        <taxon>Stramenopiles</taxon>
        <taxon>Ochrophyta</taxon>
        <taxon>Bolidophyceae</taxon>
        <taxon>Parmales</taxon>
        <taxon>Triparmaceae</taxon>
        <taxon>Triparma</taxon>
    </lineage>
</organism>
<feature type="compositionally biased region" description="Basic residues" evidence="1">
    <location>
        <begin position="106"/>
        <end position="115"/>
    </location>
</feature>
<dbReference type="EMBL" id="BRYA01000305">
    <property type="protein sequence ID" value="GMI46566.1"/>
    <property type="molecule type" value="Genomic_DNA"/>
</dbReference>
<gene>
    <name evidence="2" type="ORF">TrCOL_g11081</name>
</gene>
<dbReference type="AlphaFoldDB" id="A0A9W7GKS4"/>
<evidence type="ECO:0000313" key="2">
    <source>
        <dbReference type="EMBL" id="GMI46566.1"/>
    </source>
</evidence>